<protein>
    <submittedName>
        <fullName evidence="2">Uncharacterized protein</fullName>
    </submittedName>
</protein>
<feature type="compositionally biased region" description="Basic and acidic residues" evidence="1">
    <location>
        <begin position="465"/>
        <end position="484"/>
    </location>
</feature>
<name>A0A4P9W4G6_9FUNG</name>
<keyword evidence="3" id="KW-1185">Reference proteome</keyword>
<proteinExistence type="predicted"/>
<feature type="compositionally biased region" description="Acidic residues" evidence="1">
    <location>
        <begin position="350"/>
        <end position="361"/>
    </location>
</feature>
<dbReference type="EMBL" id="KZ997910">
    <property type="protein sequence ID" value="RKO86792.1"/>
    <property type="molecule type" value="Genomic_DNA"/>
</dbReference>
<evidence type="ECO:0000313" key="2">
    <source>
        <dbReference type="EMBL" id="RKO86792.1"/>
    </source>
</evidence>
<evidence type="ECO:0000256" key="1">
    <source>
        <dbReference type="SAM" id="MobiDB-lite"/>
    </source>
</evidence>
<reference evidence="3" key="1">
    <citation type="journal article" date="2018" name="Nat. Microbiol.">
        <title>Leveraging single-cell genomics to expand the fungal tree of life.</title>
        <authorList>
            <person name="Ahrendt S.R."/>
            <person name="Quandt C.A."/>
            <person name="Ciobanu D."/>
            <person name="Clum A."/>
            <person name="Salamov A."/>
            <person name="Andreopoulos B."/>
            <person name="Cheng J.F."/>
            <person name="Woyke T."/>
            <person name="Pelin A."/>
            <person name="Henrissat B."/>
            <person name="Reynolds N.K."/>
            <person name="Benny G.L."/>
            <person name="Smith M.E."/>
            <person name="James T.Y."/>
            <person name="Grigoriev I.V."/>
        </authorList>
    </citation>
    <scope>NUCLEOTIDE SEQUENCE [LARGE SCALE GENOMIC DNA]</scope>
</reference>
<dbReference type="Proteomes" id="UP000269721">
    <property type="component" value="Unassembled WGS sequence"/>
</dbReference>
<evidence type="ECO:0000313" key="3">
    <source>
        <dbReference type="Proteomes" id="UP000269721"/>
    </source>
</evidence>
<feature type="region of interest" description="Disordered" evidence="1">
    <location>
        <begin position="348"/>
        <end position="521"/>
    </location>
</feature>
<feature type="compositionally biased region" description="Low complexity" evidence="1">
    <location>
        <begin position="485"/>
        <end position="500"/>
    </location>
</feature>
<feature type="compositionally biased region" description="Basic and acidic residues" evidence="1">
    <location>
        <begin position="384"/>
        <end position="400"/>
    </location>
</feature>
<sequence>MDAKLQAPSQLCSLDTTLFPPSPNPSPPGASEYRCGGGYWGQGAPAAASTRQHLTKNQVKIDKFIINEFGSAQRARLLKTNSRRCHRPPPPLASGKGQLSCEEPSVILLASEFSPVLPTVTKDSSPDKLGDSRVIMLPKGPKKIAAKDDEKYHWSFYMWLLTHMRPKDFVCTSQWDPELVRLWRLECECTSMLSSVRHIPRTTTESASASKPSRPILACASSLAGLSSRPTGQRIGPASVFHRRAYHRHCLHAWRYKMQKEIKFAVEEVENDHSADCYHLAHIVPNRYDTRETVRMNLADIDSFYGCNYQRPTWEIRYDFGGPDTSLRPSLATRAPALCQSTVVATVPAEDSDGNPEDFFETTDCSSEGGEEEEEQEVEVVVVKSDEERGGERVEKDKEGTGATAEADAGGEKRKEPTAGADAIGGEEGSSGQVPPTPSAETVKGKRKEKEVDSAAPMEVNEPVSKAEKARKTNSDANKGEADKGAAAGTRRTRSSKSGSPQPKARLTAPKKAEVRPSSSP</sequence>
<dbReference type="AlphaFoldDB" id="A0A4P9W4G6"/>
<organism evidence="2 3">
    <name type="scientific">Blyttiomyces helicus</name>
    <dbReference type="NCBI Taxonomy" id="388810"/>
    <lineage>
        <taxon>Eukaryota</taxon>
        <taxon>Fungi</taxon>
        <taxon>Fungi incertae sedis</taxon>
        <taxon>Chytridiomycota</taxon>
        <taxon>Chytridiomycota incertae sedis</taxon>
        <taxon>Chytridiomycetes</taxon>
        <taxon>Chytridiomycetes incertae sedis</taxon>
        <taxon>Blyttiomyces</taxon>
    </lineage>
</organism>
<gene>
    <name evidence="2" type="ORF">BDK51DRAFT_39204</name>
</gene>
<accession>A0A4P9W4G6</accession>
<feature type="compositionally biased region" description="Acidic residues" evidence="1">
    <location>
        <begin position="369"/>
        <end position="378"/>
    </location>
</feature>